<dbReference type="Proteomes" id="UP000033096">
    <property type="component" value="Chromosome"/>
</dbReference>
<dbReference type="Gene3D" id="3.40.50.2000">
    <property type="entry name" value="Glycogen Phosphorylase B"/>
    <property type="match status" value="2"/>
</dbReference>
<evidence type="ECO:0000259" key="1">
    <source>
        <dbReference type="Pfam" id="PF02350"/>
    </source>
</evidence>
<reference evidence="2 3" key="1">
    <citation type="submission" date="2014-07" db="EMBL/GenBank/DDBJ databases">
        <title>Methanogenic archaea and the global carbon cycle.</title>
        <authorList>
            <person name="Henriksen J.R."/>
            <person name="Luke J."/>
            <person name="Reinhart S."/>
            <person name="Benedict M.N."/>
            <person name="Youngblut N.D."/>
            <person name="Metcalf M.E."/>
            <person name="Whitaker R.J."/>
            <person name="Metcalf W.W."/>
        </authorList>
    </citation>
    <scope>NUCLEOTIDE SEQUENCE [LARGE SCALE GENOMIC DNA]</scope>
    <source>
        <strain evidence="2 3">Z-761</strain>
    </source>
</reference>
<name>A0A0E3Q3N8_9EURY</name>
<feature type="domain" description="UDP-N-acetylglucosamine 2-epimerase" evidence="1">
    <location>
        <begin position="12"/>
        <end position="338"/>
    </location>
</feature>
<gene>
    <name evidence="2" type="ORF">MSVAZ_0836</name>
</gene>
<accession>A0A0E3Q3N8</accession>
<protein>
    <submittedName>
        <fullName evidence="2">UDP-N-acetylglucosamine 2-epimerase</fullName>
        <ecNumber evidence="2">5.1.3.14</ecNumber>
    </submittedName>
</protein>
<dbReference type="EMBL" id="CP009520">
    <property type="protein sequence ID" value="AKB43105.1"/>
    <property type="molecule type" value="Genomic_DNA"/>
</dbReference>
<dbReference type="STRING" id="1434123.MSVAZ_0836"/>
<dbReference type="InterPro" id="IPR029767">
    <property type="entry name" value="WecB-like"/>
</dbReference>
<dbReference type="CDD" id="cd03786">
    <property type="entry name" value="GTB_UDP-GlcNAc_2-Epimerase"/>
    <property type="match status" value="1"/>
</dbReference>
<dbReference type="KEGG" id="mvc:MSVAZ_0836"/>
<keyword evidence="2" id="KW-0413">Isomerase</keyword>
<dbReference type="InterPro" id="IPR003331">
    <property type="entry name" value="UDP_GlcNAc_Epimerase_2_dom"/>
</dbReference>
<keyword evidence="3" id="KW-1185">Reference proteome</keyword>
<proteinExistence type="predicted"/>
<organism evidence="2 3">
    <name type="scientific">Methanosarcina vacuolata Z-761</name>
    <dbReference type="NCBI Taxonomy" id="1434123"/>
    <lineage>
        <taxon>Archaea</taxon>
        <taxon>Methanobacteriati</taxon>
        <taxon>Methanobacteriota</taxon>
        <taxon>Stenosarchaea group</taxon>
        <taxon>Methanomicrobia</taxon>
        <taxon>Methanosarcinales</taxon>
        <taxon>Methanosarcinaceae</taxon>
        <taxon>Methanosarcina</taxon>
    </lineage>
</organism>
<dbReference type="SUPFAM" id="SSF53756">
    <property type="entry name" value="UDP-Glycosyltransferase/glycogen phosphorylase"/>
    <property type="match status" value="1"/>
</dbReference>
<evidence type="ECO:0000313" key="3">
    <source>
        <dbReference type="Proteomes" id="UP000033096"/>
    </source>
</evidence>
<dbReference type="GO" id="GO:0008761">
    <property type="term" value="F:UDP-N-acetylglucosamine 2-epimerase activity"/>
    <property type="evidence" value="ECO:0007669"/>
    <property type="project" value="UniProtKB-EC"/>
</dbReference>
<dbReference type="NCBIfam" id="TIGR00236">
    <property type="entry name" value="wecB"/>
    <property type="match status" value="1"/>
</dbReference>
<dbReference type="PANTHER" id="PTHR43174">
    <property type="entry name" value="UDP-N-ACETYLGLUCOSAMINE 2-EPIMERASE"/>
    <property type="match status" value="1"/>
</dbReference>
<dbReference type="HOGENOM" id="CLU_041674_0_1_2"/>
<dbReference type="PATRIC" id="fig|1434123.4.peg.974"/>
<dbReference type="PANTHER" id="PTHR43174:SF1">
    <property type="entry name" value="UDP-N-ACETYLGLUCOSAMINE 2-EPIMERASE"/>
    <property type="match status" value="1"/>
</dbReference>
<dbReference type="Pfam" id="PF02350">
    <property type="entry name" value="Epimerase_2"/>
    <property type="match status" value="1"/>
</dbReference>
<dbReference type="AlphaFoldDB" id="A0A0E3Q3N8"/>
<dbReference type="EC" id="5.1.3.14" evidence="2"/>
<evidence type="ECO:0000313" key="2">
    <source>
        <dbReference type="EMBL" id="AKB43105.1"/>
    </source>
</evidence>
<sequence length="369" mass="41248">MSPVITECEKLNLKYFILHTGQHYSYEMDRIFFDMLNLPQPDYNLDTGSGTHASQTGKIMLGIENVLSMVQPDIVLVQGDTNTVLSASLVAAKLNIKVGHVEAGLRSFDRNMPEEINRIVSDHISDYLFAPTETSYQQLVKEGIDPENIFVTGNTVVDAVYQNIKIAKNKVDILKKLGLFPKKYILVTFHRAENVDIKERLEGIITGLKLIKDYFSLPIIFPIHPRTEKMVKQFGFSLEGINIIPPQGFLEFLQLEANAKFVLTDSGGLQEETCILGVPCITLRDNTERPETLEVGSNVLAGVNPLVILSHAKNAVREKHWSNPYGNGTAAKLIVDICKNAIKEKNWSNQYKDEATEKIALDICGEVSK</sequence>